<evidence type="ECO:0000313" key="3">
    <source>
        <dbReference type="Proteomes" id="UP000284824"/>
    </source>
</evidence>
<dbReference type="AlphaFoldDB" id="A0A438M4C5"/>
<protein>
    <submittedName>
        <fullName evidence="2">Uncharacterized protein</fullName>
    </submittedName>
</protein>
<dbReference type="EMBL" id="SAUN01000001">
    <property type="protein sequence ID" value="RVX40710.1"/>
    <property type="molecule type" value="Genomic_DNA"/>
</dbReference>
<comment type="caution">
    <text evidence="2">The sequence shown here is derived from an EMBL/GenBank/DDBJ whole genome shotgun (WGS) entry which is preliminary data.</text>
</comment>
<feature type="chain" id="PRO_5019103867" evidence="1">
    <location>
        <begin position="26"/>
        <end position="183"/>
    </location>
</feature>
<keyword evidence="1" id="KW-0732">Signal</keyword>
<name>A0A438M4C5_9ACTN</name>
<dbReference type="Proteomes" id="UP000284824">
    <property type="component" value="Unassembled WGS sequence"/>
</dbReference>
<accession>A0A438M4C5</accession>
<evidence type="ECO:0000256" key="1">
    <source>
        <dbReference type="SAM" id="SignalP"/>
    </source>
</evidence>
<proteinExistence type="predicted"/>
<sequence length="183" mass="18159">MQSALSLLVSVAVALRLGAVSTASAEDVRTGHVMATMALRQFPLEITVPDSVAAGSTGPGGTISATLGTVTVTDARPSDPSWSVTVSATDFTTGGGSAAETVTAGEVAYWSGPVTGSSGGGSHTPGQDTAQARVALSVPVTAFSGRKTSLSTQITSWQPTLVITPPLSAVAGTYTGVIVHSVT</sequence>
<gene>
    <name evidence="2" type="ORF">EDD27_3128</name>
</gene>
<feature type="signal peptide" evidence="1">
    <location>
        <begin position="1"/>
        <end position="25"/>
    </location>
</feature>
<dbReference type="RefSeq" id="WP_127933048.1">
    <property type="nucleotide sequence ID" value="NZ_SAUN01000001.1"/>
</dbReference>
<keyword evidence="3" id="KW-1185">Reference proteome</keyword>
<evidence type="ECO:0000313" key="2">
    <source>
        <dbReference type="EMBL" id="RVX40710.1"/>
    </source>
</evidence>
<dbReference type="OrthoDB" id="5147666at2"/>
<organism evidence="2 3">
    <name type="scientific">Nonomuraea polychroma</name>
    <dbReference type="NCBI Taxonomy" id="46176"/>
    <lineage>
        <taxon>Bacteria</taxon>
        <taxon>Bacillati</taxon>
        <taxon>Actinomycetota</taxon>
        <taxon>Actinomycetes</taxon>
        <taxon>Streptosporangiales</taxon>
        <taxon>Streptosporangiaceae</taxon>
        <taxon>Nonomuraea</taxon>
    </lineage>
</organism>
<reference evidence="2 3" key="1">
    <citation type="submission" date="2019-01" db="EMBL/GenBank/DDBJ databases">
        <title>Sequencing the genomes of 1000 actinobacteria strains.</title>
        <authorList>
            <person name="Klenk H.-P."/>
        </authorList>
    </citation>
    <scope>NUCLEOTIDE SEQUENCE [LARGE SCALE GENOMIC DNA]</scope>
    <source>
        <strain evidence="2 3">DSM 43925</strain>
    </source>
</reference>